<dbReference type="SUPFAM" id="SSF82866">
    <property type="entry name" value="Multidrug efflux transporter AcrB transmembrane domain"/>
    <property type="match status" value="2"/>
</dbReference>
<dbReference type="InterPro" id="IPR001036">
    <property type="entry name" value="Acrflvin-R"/>
</dbReference>
<accession>A0A1F6GV46</accession>
<evidence type="ECO:0000256" key="7">
    <source>
        <dbReference type="SAM" id="Phobius"/>
    </source>
</evidence>
<dbReference type="PANTHER" id="PTHR33406:SF6">
    <property type="entry name" value="MEMBRANE PROTEIN YDGH-RELATED"/>
    <property type="match status" value="1"/>
</dbReference>
<evidence type="ECO:0000256" key="4">
    <source>
        <dbReference type="ARBA" id="ARBA00022692"/>
    </source>
</evidence>
<feature type="transmembrane region" description="Helical" evidence="7">
    <location>
        <begin position="773"/>
        <end position="798"/>
    </location>
</feature>
<feature type="transmembrane region" description="Helical" evidence="7">
    <location>
        <begin position="674"/>
        <end position="692"/>
    </location>
</feature>
<dbReference type="InterPro" id="IPR004869">
    <property type="entry name" value="MMPL_dom"/>
</dbReference>
<dbReference type="GO" id="GO:0005886">
    <property type="term" value="C:plasma membrane"/>
    <property type="evidence" value="ECO:0007669"/>
    <property type="project" value="UniProtKB-SubCell"/>
</dbReference>
<dbReference type="Proteomes" id="UP000177583">
    <property type="component" value="Unassembled WGS sequence"/>
</dbReference>
<dbReference type="Gene3D" id="1.20.1640.10">
    <property type="entry name" value="Multidrug efflux transporter AcrB transmembrane domain"/>
    <property type="match status" value="2"/>
</dbReference>
<evidence type="ECO:0000256" key="5">
    <source>
        <dbReference type="ARBA" id="ARBA00022989"/>
    </source>
</evidence>
<organism evidence="9 10">
    <name type="scientific">Candidatus Lambdaproteobacteria bacterium RIFOXYD2_FULL_56_26</name>
    <dbReference type="NCBI Taxonomy" id="1817773"/>
    <lineage>
        <taxon>Bacteria</taxon>
        <taxon>Pseudomonadati</taxon>
        <taxon>Pseudomonadota</taxon>
        <taxon>Candidatus Lambdaproteobacteria</taxon>
    </lineage>
</organism>
<feature type="transmembrane region" description="Helical" evidence="7">
    <location>
        <begin position="444"/>
        <end position="463"/>
    </location>
</feature>
<dbReference type="PROSITE" id="PS50156">
    <property type="entry name" value="SSD"/>
    <property type="match status" value="1"/>
</dbReference>
<feature type="transmembrane region" description="Helical" evidence="7">
    <location>
        <begin position="313"/>
        <end position="335"/>
    </location>
</feature>
<dbReference type="AlphaFoldDB" id="A0A1F6GV46"/>
<feature type="transmembrane region" description="Helical" evidence="7">
    <location>
        <begin position="804"/>
        <end position="825"/>
    </location>
</feature>
<dbReference type="Pfam" id="PF03176">
    <property type="entry name" value="MMPL"/>
    <property type="match status" value="2"/>
</dbReference>
<keyword evidence="3" id="KW-1003">Cell membrane</keyword>
<feature type="transmembrane region" description="Helical" evidence="7">
    <location>
        <begin position="389"/>
        <end position="415"/>
    </location>
</feature>
<dbReference type="PANTHER" id="PTHR33406">
    <property type="entry name" value="MEMBRANE PROTEIN MJ1562-RELATED"/>
    <property type="match status" value="1"/>
</dbReference>
<evidence type="ECO:0000259" key="8">
    <source>
        <dbReference type="PROSITE" id="PS50156"/>
    </source>
</evidence>
<comment type="subcellular location">
    <subcellularLocation>
        <location evidence="1">Cell membrane</location>
        <topology evidence="1">Multi-pass membrane protein</topology>
    </subcellularLocation>
</comment>
<feature type="transmembrane region" description="Helical" evidence="7">
    <location>
        <begin position="356"/>
        <end position="383"/>
    </location>
</feature>
<evidence type="ECO:0000256" key="1">
    <source>
        <dbReference type="ARBA" id="ARBA00004651"/>
    </source>
</evidence>
<evidence type="ECO:0000313" key="10">
    <source>
        <dbReference type="Proteomes" id="UP000177583"/>
    </source>
</evidence>
<gene>
    <name evidence="9" type="ORF">A2557_04810</name>
</gene>
<evidence type="ECO:0000256" key="2">
    <source>
        <dbReference type="ARBA" id="ARBA00010157"/>
    </source>
</evidence>
<sequence length="834" mass="93391">MATSLKRFYKVILDYPRFFLGISLVCIGLLGYQIKNLAIDASAETLVLEDDADLKYSRMITDRYETADFVVITLNPKDGNLLSDATLAGIKGLKADLLELAFVDSVTSILDVPLLESPRKPIKELLANVPSLETQPVDRGLAKTEFLDSPVYQEMLVSPDFSTTLLQVNLKENKQWKLLVNRRYALREKQREQGLTTAEEIELGQLQAEFKGVRNQARDDIHQTIQDVRAVIDRHRDIGTLFLGGVDMIADDMITYVKNDLAVFGTGVLLFLVITLGVIFRQFIWVFLPMLTCFASVVATAGLLGLFGWEVTVISSNFVSIQLIITMALTIHLIVRYRELISADPTKSQRQLVEETVLFLAKPCFYMVITTMAGFASLLLSGILPVINFGWMMAGGLAISMFLTFWFFPTILVMLKPVRANRAFETKSFYTRKMAELTEHKTKLILVVSGLLLVWCVVGTGMLRVENSFIDYFKEKSEIYQGMKVIDQELGGTTPFEVVLDLPSTKTAGPDVDADGAEPSSELDLFEEEFEAEKGKAQYWFTSDKMAQIERVHDYLNSVPETGKVMSLGTMIKVGKRLNDGEPLDNFKLALIYNELPPQFRKILLDPYVSIENDQVRFYVRVRDSEPGLRRDELLKRIKRDLPGATGVAPEQVHLTGLLVLYNNMLQSLFNSQILSLGATILAIMAMFLVLFRSVKISLVAILPNVLSIGMVLGFMGWVGIPLDMMTITIASISVGIAVDDTIHYIHRFKEELQLDGDYLATMHRCHESIGYAMYYTSVTIVIGFSILVLSAFIPTIYFGLLTGLAMVIANITALTVLPSLILYWKPFGETKVA</sequence>
<comment type="similarity">
    <text evidence="2">Belongs to the resistance-nodulation-cell division (RND) (TC 2.A.6) family. MmpL subfamily.</text>
</comment>
<comment type="caution">
    <text evidence="9">The sequence shown here is derived from an EMBL/GenBank/DDBJ whole genome shotgun (WGS) entry which is preliminary data.</text>
</comment>
<keyword evidence="6 7" id="KW-0472">Membrane</keyword>
<reference evidence="9 10" key="1">
    <citation type="journal article" date="2016" name="Nat. Commun.">
        <title>Thousands of microbial genomes shed light on interconnected biogeochemical processes in an aquifer system.</title>
        <authorList>
            <person name="Anantharaman K."/>
            <person name="Brown C.T."/>
            <person name="Hug L.A."/>
            <person name="Sharon I."/>
            <person name="Castelle C.J."/>
            <person name="Probst A.J."/>
            <person name="Thomas B.C."/>
            <person name="Singh A."/>
            <person name="Wilkins M.J."/>
            <person name="Karaoz U."/>
            <person name="Brodie E.L."/>
            <person name="Williams K.H."/>
            <person name="Hubbard S.S."/>
            <person name="Banfield J.F."/>
        </authorList>
    </citation>
    <scope>NUCLEOTIDE SEQUENCE [LARGE SCALE GENOMIC DNA]</scope>
</reference>
<protein>
    <recommendedName>
        <fullName evidence="8">SSD domain-containing protein</fullName>
    </recommendedName>
</protein>
<feature type="transmembrane region" description="Helical" evidence="7">
    <location>
        <begin position="287"/>
        <end position="307"/>
    </location>
</feature>
<proteinExistence type="inferred from homology"/>
<dbReference type="PRINTS" id="PR00702">
    <property type="entry name" value="ACRIFLAVINRP"/>
</dbReference>
<evidence type="ECO:0000256" key="3">
    <source>
        <dbReference type="ARBA" id="ARBA00022475"/>
    </source>
</evidence>
<evidence type="ECO:0000313" key="9">
    <source>
        <dbReference type="EMBL" id="OGH01901.1"/>
    </source>
</evidence>
<feature type="transmembrane region" description="Helical" evidence="7">
    <location>
        <begin position="261"/>
        <end position="280"/>
    </location>
</feature>
<keyword evidence="5 7" id="KW-1133">Transmembrane helix</keyword>
<dbReference type="GO" id="GO:0022857">
    <property type="term" value="F:transmembrane transporter activity"/>
    <property type="evidence" value="ECO:0007669"/>
    <property type="project" value="InterPro"/>
</dbReference>
<feature type="domain" description="SSD" evidence="8">
    <location>
        <begin position="697"/>
        <end position="824"/>
    </location>
</feature>
<feature type="transmembrane region" description="Helical" evidence="7">
    <location>
        <begin position="699"/>
        <end position="719"/>
    </location>
</feature>
<keyword evidence="4 7" id="KW-0812">Transmembrane</keyword>
<dbReference type="InterPro" id="IPR050545">
    <property type="entry name" value="Mycobact_MmpL"/>
</dbReference>
<evidence type="ECO:0000256" key="6">
    <source>
        <dbReference type="ARBA" id="ARBA00023136"/>
    </source>
</evidence>
<name>A0A1F6GV46_9PROT</name>
<dbReference type="EMBL" id="MFNF01000027">
    <property type="protein sequence ID" value="OGH01901.1"/>
    <property type="molecule type" value="Genomic_DNA"/>
</dbReference>
<dbReference type="InterPro" id="IPR000731">
    <property type="entry name" value="SSD"/>
</dbReference>